<name>A0A848M642_PAELE</name>
<evidence type="ECO:0000313" key="1">
    <source>
        <dbReference type="EMBL" id="NMO96437.1"/>
    </source>
</evidence>
<dbReference type="Proteomes" id="UP000565468">
    <property type="component" value="Unassembled WGS sequence"/>
</dbReference>
<accession>A0A848M642</accession>
<comment type="caution">
    <text evidence="1">The sequence shown here is derived from an EMBL/GenBank/DDBJ whole genome shotgun (WGS) entry which is preliminary data.</text>
</comment>
<proteinExistence type="predicted"/>
<dbReference type="RefSeq" id="WP_169505219.1">
    <property type="nucleotide sequence ID" value="NZ_JABBPN010000009.1"/>
</dbReference>
<evidence type="ECO:0000313" key="2">
    <source>
        <dbReference type="Proteomes" id="UP000565468"/>
    </source>
</evidence>
<gene>
    <name evidence="1" type="ORF">HII30_11705</name>
</gene>
<organism evidence="1 2">
    <name type="scientific">Paenibacillus lemnae</name>
    <dbReference type="NCBI Taxonomy" id="1330551"/>
    <lineage>
        <taxon>Bacteria</taxon>
        <taxon>Bacillati</taxon>
        <taxon>Bacillota</taxon>
        <taxon>Bacilli</taxon>
        <taxon>Bacillales</taxon>
        <taxon>Paenibacillaceae</taxon>
        <taxon>Paenibacillus</taxon>
    </lineage>
</organism>
<dbReference type="AlphaFoldDB" id="A0A848M642"/>
<reference evidence="1 2" key="1">
    <citation type="submission" date="2020-04" db="EMBL/GenBank/DDBJ databases">
        <title>Paenibacillus algicola sp. nov., a novel marine bacterium producing alginate lyase.</title>
        <authorList>
            <person name="Huang H."/>
        </authorList>
    </citation>
    <scope>NUCLEOTIDE SEQUENCE [LARGE SCALE GENOMIC DNA]</scope>
    <source>
        <strain evidence="1 2">L7-75</strain>
    </source>
</reference>
<keyword evidence="2" id="KW-1185">Reference proteome</keyword>
<sequence>MKSLLLLIRSISIPTAIIIGFKPLINEKWEWQDLIFPLFMTAAVVSQLMLNRMAKEDRSVSSNAGSSDNSSAS</sequence>
<dbReference type="EMBL" id="JABBPN010000009">
    <property type="protein sequence ID" value="NMO96437.1"/>
    <property type="molecule type" value="Genomic_DNA"/>
</dbReference>
<protein>
    <submittedName>
        <fullName evidence="1">Uncharacterized protein</fullName>
    </submittedName>
</protein>